<evidence type="ECO:0000313" key="3">
    <source>
        <dbReference type="Proteomes" id="UP000812287"/>
    </source>
</evidence>
<protein>
    <submittedName>
        <fullName evidence="2">Uncharacterized protein</fullName>
    </submittedName>
</protein>
<accession>A0A9P8AWI5</accession>
<keyword evidence="3" id="KW-1185">Reference proteome</keyword>
<keyword evidence="1" id="KW-0472">Membrane</keyword>
<dbReference type="Proteomes" id="UP000812287">
    <property type="component" value="Unassembled WGS sequence"/>
</dbReference>
<reference evidence="2" key="1">
    <citation type="submission" date="2020-11" db="EMBL/GenBank/DDBJ databases">
        <title>Adaptations for nitrogen fixation in a non-lichenized fungal sporocarp promotes dispersal by wood-feeding termites.</title>
        <authorList>
            <consortium name="DOE Joint Genome Institute"/>
            <person name="Koch R.A."/>
            <person name="Yoon G."/>
            <person name="Arayal U."/>
            <person name="Lail K."/>
            <person name="Amirebrahimi M."/>
            <person name="Labutti K."/>
            <person name="Lipzen A."/>
            <person name="Riley R."/>
            <person name="Barry K."/>
            <person name="Henrissat B."/>
            <person name="Grigoriev I.V."/>
            <person name="Herr J.R."/>
            <person name="Aime M.C."/>
        </authorList>
    </citation>
    <scope>NUCLEOTIDE SEQUENCE</scope>
    <source>
        <strain evidence="2">MCA 3950</strain>
    </source>
</reference>
<dbReference type="RefSeq" id="XP_043043731.1">
    <property type="nucleotide sequence ID" value="XM_043176693.1"/>
</dbReference>
<gene>
    <name evidence="2" type="ORF">BT62DRAFT_1001084</name>
</gene>
<comment type="caution">
    <text evidence="2">The sequence shown here is derived from an EMBL/GenBank/DDBJ whole genome shotgun (WGS) entry which is preliminary data.</text>
</comment>
<dbReference type="GeneID" id="66098980"/>
<dbReference type="AlphaFoldDB" id="A0A9P8AWI5"/>
<keyword evidence="1" id="KW-0812">Transmembrane</keyword>
<name>A0A9P8AWI5_9AGAR</name>
<evidence type="ECO:0000256" key="1">
    <source>
        <dbReference type="SAM" id="Phobius"/>
    </source>
</evidence>
<keyword evidence="1" id="KW-1133">Transmembrane helix</keyword>
<dbReference type="EMBL" id="MU250526">
    <property type="protein sequence ID" value="KAG7450231.1"/>
    <property type="molecule type" value="Genomic_DNA"/>
</dbReference>
<organism evidence="2 3">
    <name type="scientific">Guyanagaster necrorhizus</name>
    <dbReference type="NCBI Taxonomy" id="856835"/>
    <lineage>
        <taxon>Eukaryota</taxon>
        <taxon>Fungi</taxon>
        <taxon>Dikarya</taxon>
        <taxon>Basidiomycota</taxon>
        <taxon>Agaricomycotina</taxon>
        <taxon>Agaricomycetes</taxon>
        <taxon>Agaricomycetidae</taxon>
        <taxon>Agaricales</taxon>
        <taxon>Marasmiineae</taxon>
        <taxon>Physalacriaceae</taxon>
        <taxon>Guyanagaster</taxon>
    </lineage>
</organism>
<sequence length="69" mass="8111">MRSLVFPAPRLFSCTTKVSSLLRIQLPLDFRYAFSSTFITFNLLSFFILTRASTRISHRWTIPLHTLKF</sequence>
<evidence type="ECO:0000313" key="2">
    <source>
        <dbReference type="EMBL" id="KAG7450231.1"/>
    </source>
</evidence>
<proteinExistence type="predicted"/>
<feature type="transmembrane region" description="Helical" evidence="1">
    <location>
        <begin position="30"/>
        <end position="49"/>
    </location>
</feature>